<evidence type="ECO:0000256" key="6">
    <source>
        <dbReference type="ARBA" id="ARBA00023229"/>
    </source>
</evidence>
<keyword evidence="9" id="KW-1185">Reference proteome</keyword>
<evidence type="ECO:0000256" key="1">
    <source>
        <dbReference type="ARBA" id="ARBA00001282"/>
    </source>
</evidence>
<feature type="site" description="Positions MEP for the nucleophilic attack" evidence="7">
    <location>
        <position position="159"/>
    </location>
</feature>
<comment type="function">
    <text evidence="7">Catalyzes the formation of 4-diphosphocytidyl-2-C-methyl-D-erythritol from CTP and 2-C-methyl-D-erythritol 4-phosphate (MEP).</text>
</comment>
<keyword evidence="5 7" id="KW-0548">Nucleotidyltransferase</keyword>
<comment type="pathway">
    <text evidence="2 7">Isoprenoid biosynthesis; isopentenyl diphosphate biosynthesis via DXP pathway; isopentenyl diphosphate from 1-deoxy-D-xylulose 5-phosphate: step 2/6.</text>
</comment>
<name>A0ABP8I182_9GAMM</name>
<comment type="caution">
    <text evidence="8">The sequence shown here is derived from an EMBL/GenBank/DDBJ whole genome shotgun (WGS) entry which is preliminary data.</text>
</comment>
<evidence type="ECO:0000256" key="5">
    <source>
        <dbReference type="ARBA" id="ARBA00022695"/>
    </source>
</evidence>
<dbReference type="HAMAP" id="MF_00108">
    <property type="entry name" value="IspD"/>
    <property type="match status" value="1"/>
</dbReference>
<dbReference type="PROSITE" id="PS01295">
    <property type="entry name" value="ISPD"/>
    <property type="match status" value="1"/>
</dbReference>
<keyword evidence="4 7" id="KW-0808">Transferase</keyword>
<dbReference type="EC" id="2.7.7.60" evidence="7"/>
<evidence type="ECO:0000256" key="4">
    <source>
        <dbReference type="ARBA" id="ARBA00022679"/>
    </source>
</evidence>
<evidence type="ECO:0000313" key="8">
    <source>
        <dbReference type="EMBL" id="GAA4349216.1"/>
    </source>
</evidence>
<gene>
    <name evidence="7 8" type="primary">ispD</name>
    <name evidence="8" type="ORF">GCM10023150_13430</name>
</gene>
<dbReference type="InterPro" id="IPR018294">
    <property type="entry name" value="ISPD_synthase_CS"/>
</dbReference>
<sequence>MSSNRIWAVIPAAGIGSRMNSDIPKQYLKIEDKTILEYSINHFLEHSKIHKVVVALNPSDDYWAKLPFTDNPRVLTTNGGQNRVDSVLSALQLIRDIEGTEHDWVMVHDAARPCLSSRHIDDLVHAKESSPDGAILAIGAIDTVKQANQQQVIDKTIDRDTIWLAQTPQFFPLISLSNAIEKALAAKAVVTDEASAMEFAGYHPSLVIGSRKNLKVTEQEDLLLASIWLNHGLD</sequence>
<dbReference type="PANTHER" id="PTHR32125:SF4">
    <property type="entry name" value="2-C-METHYL-D-ERYTHRITOL 4-PHOSPHATE CYTIDYLYLTRANSFERASE, CHLOROPLASTIC"/>
    <property type="match status" value="1"/>
</dbReference>
<accession>A0ABP8I182</accession>
<dbReference type="InterPro" id="IPR050088">
    <property type="entry name" value="IspD/TarI_cytidylyltransf_bact"/>
</dbReference>
<dbReference type="InterPro" id="IPR034683">
    <property type="entry name" value="IspD/TarI"/>
</dbReference>
<evidence type="ECO:0000256" key="3">
    <source>
        <dbReference type="ARBA" id="ARBA00009789"/>
    </source>
</evidence>
<dbReference type="InterPro" id="IPR029044">
    <property type="entry name" value="Nucleotide-diphossugar_trans"/>
</dbReference>
<dbReference type="Proteomes" id="UP001501294">
    <property type="component" value="Unassembled WGS sequence"/>
</dbReference>
<dbReference type="Gene3D" id="3.90.550.10">
    <property type="entry name" value="Spore Coat Polysaccharide Biosynthesis Protein SpsA, Chain A"/>
    <property type="match status" value="1"/>
</dbReference>
<dbReference type="InterPro" id="IPR001228">
    <property type="entry name" value="IspD"/>
</dbReference>
<dbReference type="EMBL" id="BAABFU010000002">
    <property type="protein sequence ID" value="GAA4349216.1"/>
    <property type="molecule type" value="Genomic_DNA"/>
</dbReference>
<comment type="catalytic activity">
    <reaction evidence="1 7">
        <text>2-C-methyl-D-erythritol 4-phosphate + CTP + H(+) = 4-CDP-2-C-methyl-D-erythritol + diphosphate</text>
        <dbReference type="Rhea" id="RHEA:13429"/>
        <dbReference type="ChEBI" id="CHEBI:15378"/>
        <dbReference type="ChEBI" id="CHEBI:33019"/>
        <dbReference type="ChEBI" id="CHEBI:37563"/>
        <dbReference type="ChEBI" id="CHEBI:57823"/>
        <dbReference type="ChEBI" id="CHEBI:58262"/>
        <dbReference type="EC" id="2.7.7.60"/>
    </reaction>
</comment>
<dbReference type="GO" id="GO:0016779">
    <property type="term" value="F:nucleotidyltransferase activity"/>
    <property type="evidence" value="ECO:0007669"/>
    <property type="project" value="UniProtKB-KW"/>
</dbReference>
<evidence type="ECO:0000313" key="9">
    <source>
        <dbReference type="Proteomes" id="UP001501294"/>
    </source>
</evidence>
<dbReference type="RefSeq" id="WP_223578045.1">
    <property type="nucleotide sequence ID" value="NZ_BAABFU010000002.1"/>
</dbReference>
<dbReference type="Pfam" id="PF01128">
    <property type="entry name" value="IspD"/>
    <property type="match status" value="1"/>
</dbReference>
<proteinExistence type="inferred from homology"/>
<dbReference type="NCBIfam" id="TIGR00453">
    <property type="entry name" value="ispD"/>
    <property type="match status" value="1"/>
</dbReference>
<organism evidence="8 9">
    <name type="scientific">Kangiella taiwanensis</name>
    <dbReference type="NCBI Taxonomy" id="1079179"/>
    <lineage>
        <taxon>Bacteria</taxon>
        <taxon>Pseudomonadati</taxon>
        <taxon>Pseudomonadota</taxon>
        <taxon>Gammaproteobacteria</taxon>
        <taxon>Kangiellales</taxon>
        <taxon>Kangiellaceae</taxon>
        <taxon>Kangiella</taxon>
    </lineage>
</organism>
<feature type="site" description="Transition state stabilizer" evidence="7">
    <location>
        <position position="18"/>
    </location>
</feature>
<evidence type="ECO:0000256" key="7">
    <source>
        <dbReference type="HAMAP-Rule" id="MF_00108"/>
    </source>
</evidence>
<feature type="site" description="Transition state stabilizer" evidence="7">
    <location>
        <position position="25"/>
    </location>
</feature>
<evidence type="ECO:0000256" key="2">
    <source>
        <dbReference type="ARBA" id="ARBA00004787"/>
    </source>
</evidence>
<protein>
    <recommendedName>
        <fullName evidence="7">2-C-methyl-D-erythritol 4-phosphate cytidylyltransferase</fullName>
        <ecNumber evidence="7">2.7.7.60</ecNumber>
    </recommendedName>
    <alternativeName>
        <fullName evidence="7">4-diphosphocytidyl-2C-methyl-D-erythritol synthase</fullName>
    </alternativeName>
    <alternativeName>
        <fullName evidence="7">MEP cytidylyltransferase</fullName>
        <shortName evidence="7">MCT</shortName>
    </alternativeName>
</protein>
<keyword evidence="6 7" id="KW-0414">Isoprene biosynthesis</keyword>
<dbReference type="PANTHER" id="PTHR32125">
    <property type="entry name" value="2-C-METHYL-D-ERYTHRITOL 4-PHOSPHATE CYTIDYLYLTRANSFERASE, CHLOROPLASTIC"/>
    <property type="match status" value="1"/>
</dbReference>
<reference evidence="9" key="1">
    <citation type="journal article" date="2019" name="Int. J. Syst. Evol. Microbiol.">
        <title>The Global Catalogue of Microorganisms (GCM) 10K type strain sequencing project: providing services to taxonomists for standard genome sequencing and annotation.</title>
        <authorList>
            <consortium name="The Broad Institute Genomics Platform"/>
            <consortium name="The Broad Institute Genome Sequencing Center for Infectious Disease"/>
            <person name="Wu L."/>
            <person name="Ma J."/>
        </authorList>
    </citation>
    <scope>NUCLEOTIDE SEQUENCE [LARGE SCALE GENOMIC DNA]</scope>
    <source>
        <strain evidence="9">JCM 17727</strain>
    </source>
</reference>
<dbReference type="CDD" id="cd02516">
    <property type="entry name" value="CDP-ME_synthetase"/>
    <property type="match status" value="1"/>
</dbReference>
<dbReference type="SUPFAM" id="SSF53448">
    <property type="entry name" value="Nucleotide-diphospho-sugar transferases"/>
    <property type="match status" value="1"/>
</dbReference>
<feature type="site" description="Positions MEP for the nucleophilic attack" evidence="7">
    <location>
        <position position="215"/>
    </location>
</feature>
<comment type="similarity">
    <text evidence="3 7">Belongs to the IspD/TarI cytidylyltransferase family. IspD subfamily.</text>
</comment>